<feature type="signal peptide" evidence="2">
    <location>
        <begin position="1"/>
        <end position="20"/>
    </location>
</feature>
<evidence type="ECO:0000256" key="2">
    <source>
        <dbReference type="SAM" id="SignalP"/>
    </source>
</evidence>
<protein>
    <recommendedName>
        <fullName evidence="5">DUF4352 domain-containing protein</fullName>
    </recommendedName>
</protein>
<feature type="compositionally biased region" description="Pro residues" evidence="1">
    <location>
        <begin position="27"/>
        <end position="44"/>
    </location>
</feature>
<dbReference type="Proteomes" id="UP000198605">
    <property type="component" value="Unassembled WGS sequence"/>
</dbReference>
<gene>
    <name evidence="3" type="ORF">GA0070603_2135</name>
</gene>
<dbReference type="EMBL" id="FMIB01000002">
    <property type="protein sequence ID" value="SCL56087.1"/>
    <property type="molecule type" value="Genomic_DNA"/>
</dbReference>
<dbReference type="AlphaFoldDB" id="A0A1C6UPW5"/>
<organism evidence="3 4">
    <name type="scientific">Micromonospora chersina</name>
    <dbReference type="NCBI Taxonomy" id="47854"/>
    <lineage>
        <taxon>Bacteria</taxon>
        <taxon>Bacillati</taxon>
        <taxon>Actinomycetota</taxon>
        <taxon>Actinomycetes</taxon>
        <taxon>Micromonosporales</taxon>
        <taxon>Micromonosporaceae</taxon>
        <taxon>Micromonospora</taxon>
    </lineage>
</organism>
<dbReference type="OrthoDB" id="4207206at2"/>
<feature type="region of interest" description="Disordered" evidence="1">
    <location>
        <begin position="21"/>
        <end position="62"/>
    </location>
</feature>
<dbReference type="RefSeq" id="WP_091311025.1">
    <property type="nucleotide sequence ID" value="NZ_FMIB01000002.1"/>
</dbReference>
<dbReference type="GeneID" id="43278788"/>
<evidence type="ECO:0000313" key="4">
    <source>
        <dbReference type="Proteomes" id="UP000198605"/>
    </source>
</evidence>
<evidence type="ECO:0000313" key="3">
    <source>
        <dbReference type="EMBL" id="SCL56087.1"/>
    </source>
</evidence>
<name>A0A1C6UPW5_9ACTN</name>
<dbReference type="PROSITE" id="PS51257">
    <property type="entry name" value="PROKAR_LIPOPROTEIN"/>
    <property type="match status" value="1"/>
</dbReference>
<proteinExistence type="predicted"/>
<keyword evidence="2" id="KW-0732">Signal</keyword>
<keyword evidence="4" id="KW-1185">Reference proteome</keyword>
<evidence type="ECO:0000256" key="1">
    <source>
        <dbReference type="SAM" id="MobiDB-lite"/>
    </source>
</evidence>
<feature type="chain" id="PRO_5038390824" description="DUF4352 domain-containing protein" evidence="2">
    <location>
        <begin position="21"/>
        <end position="204"/>
    </location>
</feature>
<evidence type="ECO:0008006" key="5">
    <source>
        <dbReference type="Google" id="ProtNLM"/>
    </source>
</evidence>
<feature type="compositionally biased region" description="Low complexity" evidence="1">
    <location>
        <begin position="45"/>
        <end position="62"/>
    </location>
</feature>
<reference evidence="4" key="1">
    <citation type="submission" date="2016-06" db="EMBL/GenBank/DDBJ databases">
        <authorList>
            <person name="Varghese N."/>
            <person name="Submissions Spin"/>
        </authorList>
    </citation>
    <scope>NUCLEOTIDE SEQUENCE [LARGE SCALE GENOMIC DNA]</scope>
    <source>
        <strain evidence="4">DSM 44151</strain>
    </source>
</reference>
<accession>A0A1C6UPW5</accession>
<sequence length="204" mass="21384">MTTARTRRLAIAAAAMLALASCGDDPAPTPPPASTPPSPTPPATTPAAPTTSPTPDTAAAEDGPADAALAFGKSAPIADLATATAYGFRQPVAASAPRPNGQPGLTWAAADVKVCAVKNLDDEYDGITVTNDRWKLVYADDTEMGASNITYNQFPQPEYPTGEKDLPDGKCVRGWITFRALKDKRPAYVAYEPENQPGARWAVK</sequence>